<keyword evidence="2" id="KW-0489">Methyltransferase</keyword>
<dbReference type="AlphaFoldDB" id="A0A4R3J7R9"/>
<evidence type="ECO:0000256" key="6">
    <source>
        <dbReference type="SAM" id="MobiDB-lite"/>
    </source>
</evidence>
<accession>A0A4R3J7R9</accession>
<dbReference type="Pfam" id="PF02353">
    <property type="entry name" value="CMAS"/>
    <property type="match status" value="1"/>
</dbReference>
<dbReference type="InterPro" id="IPR050723">
    <property type="entry name" value="CFA/CMAS"/>
</dbReference>
<dbReference type="PANTHER" id="PTHR43667:SF1">
    <property type="entry name" value="CYCLOPROPANE-FATTY-ACYL-PHOSPHOLIPID SYNTHASE"/>
    <property type="match status" value="1"/>
</dbReference>
<comment type="similarity">
    <text evidence="1">Belongs to the CFA/CMAS family.</text>
</comment>
<name>A0A4R3J7R9_9PROT</name>
<dbReference type="InterPro" id="IPR029063">
    <property type="entry name" value="SAM-dependent_MTases_sf"/>
</dbReference>
<evidence type="ECO:0000256" key="1">
    <source>
        <dbReference type="ARBA" id="ARBA00010815"/>
    </source>
</evidence>
<keyword evidence="4" id="KW-0949">S-adenosyl-L-methionine</keyword>
<organism evidence="7 8">
    <name type="scientific">Varunaivibrio sulfuroxidans</name>
    <dbReference type="NCBI Taxonomy" id="1773489"/>
    <lineage>
        <taxon>Bacteria</taxon>
        <taxon>Pseudomonadati</taxon>
        <taxon>Pseudomonadota</taxon>
        <taxon>Alphaproteobacteria</taxon>
        <taxon>Rhodospirillales</taxon>
        <taxon>Magnetovibrionaceae</taxon>
        <taxon>Varunaivibrio</taxon>
    </lineage>
</organism>
<protein>
    <submittedName>
        <fullName evidence="7">Mycolic acid cyclopropane synthetase</fullName>
    </submittedName>
</protein>
<evidence type="ECO:0000313" key="8">
    <source>
        <dbReference type="Proteomes" id="UP000295304"/>
    </source>
</evidence>
<evidence type="ECO:0000313" key="7">
    <source>
        <dbReference type="EMBL" id="TCS60530.1"/>
    </source>
</evidence>
<dbReference type="Proteomes" id="UP000295304">
    <property type="component" value="Unassembled WGS sequence"/>
</dbReference>
<keyword evidence="3" id="KW-0808">Transferase</keyword>
<dbReference type="PANTHER" id="PTHR43667">
    <property type="entry name" value="CYCLOPROPANE-FATTY-ACYL-PHOSPHOLIPID SYNTHASE"/>
    <property type="match status" value="1"/>
</dbReference>
<dbReference type="GO" id="GO:0032259">
    <property type="term" value="P:methylation"/>
    <property type="evidence" value="ECO:0007669"/>
    <property type="project" value="UniProtKB-KW"/>
</dbReference>
<sequence length="301" mass="33710">MRKWPWRRAPSSPGPRRRKPPSTQAEKRSTQSKKTPKAQTLWPNERLFIVDRLWGDDHTVPGGTAYIKTLLPLLNLSKEKSLLLLGAGLGGMGRAMVEETGVWVSGLEHDRELAAIGKNMAIRSGMKKRAPVTYKDFNALKLKPRSFNAVVSFESMHPVSDKAALFAALGTALRPQGELLFTELVLSEATEPNAAVLDWLRSEPHSPHPSRASEIFQHLKALDFDVRPPENITADYRRRVLRGWSAFLGTTNKTELRTISQAVIEECAFWARRISAIDSGGLHVYKFHAIKKADRRPPPPL</sequence>
<keyword evidence="5" id="KW-0443">Lipid metabolism</keyword>
<dbReference type="EMBL" id="SLZW01000010">
    <property type="protein sequence ID" value="TCS60530.1"/>
    <property type="molecule type" value="Genomic_DNA"/>
</dbReference>
<dbReference type="SUPFAM" id="SSF53335">
    <property type="entry name" value="S-adenosyl-L-methionine-dependent methyltransferases"/>
    <property type="match status" value="1"/>
</dbReference>
<evidence type="ECO:0000256" key="3">
    <source>
        <dbReference type="ARBA" id="ARBA00022679"/>
    </source>
</evidence>
<comment type="caution">
    <text evidence="7">The sequence shown here is derived from an EMBL/GenBank/DDBJ whole genome shotgun (WGS) entry which is preliminary data.</text>
</comment>
<dbReference type="GO" id="GO:0008168">
    <property type="term" value="F:methyltransferase activity"/>
    <property type="evidence" value="ECO:0007669"/>
    <property type="project" value="UniProtKB-KW"/>
</dbReference>
<gene>
    <name evidence="7" type="ORF">EDD55_1104</name>
</gene>
<dbReference type="Gene3D" id="3.40.50.150">
    <property type="entry name" value="Vaccinia Virus protein VP39"/>
    <property type="match status" value="1"/>
</dbReference>
<reference evidence="7 8" key="1">
    <citation type="submission" date="2019-03" db="EMBL/GenBank/DDBJ databases">
        <title>Genomic Encyclopedia of Type Strains, Phase IV (KMG-IV): sequencing the most valuable type-strain genomes for metagenomic binning, comparative biology and taxonomic classification.</title>
        <authorList>
            <person name="Goeker M."/>
        </authorList>
    </citation>
    <scope>NUCLEOTIDE SEQUENCE [LARGE SCALE GENOMIC DNA]</scope>
    <source>
        <strain evidence="7 8">DSM 101688</strain>
    </source>
</reference>
<proteinExistence type="inferred from homology"/>
<dbReference type="GO" id="GO:0006629">
    <property type="term" value="P:lipid metabolic process"/>
    <property type="evidence" value="ECO:0007669"/>
    <property type="project" value="UniProtKB-KW"/>
</dbReference>
<evidence type="ECO:0000256" key="5">
    <source>
        <dbReference type="ARBA" id="ARBA00023098"/>
    </source>
</evidence>
<evidence type="ECO:0000256" key="4">
    <source>
        <dbReference type="ARBA" id="ARBA00022691"/>
    </source>
</evidence>
<keyword evidence="8" id="KW-1185">Reference proteome</keyword>
<feature type="region of interest" description="Disordered" evidence="6">
    <location>
        <begin position="1"/>
        <end position="38"/>
    </location>
</feature>
<evidence type="ECO:0000256" key="2">
    <source>
        <dbReference type="ARBA" id="ARBA00022603"/>
    </source>
</evidence>